<feature type="domain" description="Bacteriophage phiJL001 Gp84 C-terminal" evidence="1">
    <location>
        <begin position="193"/>
        <end position="275"/>
    </location>
</feature>
<accession>A0A3S8UAQ8</accession>
<evidence type="ECO:0000313" key="2">
    <source>
        <dbReference type="EMBL" id="AZL60822.1"/>
    </source>
</evidence>
<name>A0A3S8UAQ8_9RHOB</name>
<dbReference type="KEGG" id="taw:EI545_19540"/>
<evidence type="ECO:0000259" key="1">
    <source>
        <dbReference type="Pfam" id="PF09356"/>
    </source>
</evidence>
<dbReference type="OrthoDB" id="1633386at2"/>
<dbReference type="Pfam" id="PF09356">
    <property type="entry name" value="Phage_BR0599"/>
    <property type="match status" value="1"/>
</dbReference>
<gene>
    <name evidence="2" type="ORF">EI545_19540</name>
</gene>
<dbReference type="Proteomes" id="UP000282002">
    <property type="component" value="Chromosome"/>
</dbReference>
<evidence type="ECO:0000313" key="3">
    <source>
        <dbReference type="Proteomes" id="UP000282002"/>
    </source>
</evidence>
<dbReference type="RefSeq" id="WP_125327033.1">
    <property type="nucleotide sequence ID" value="NZ_CP034328.1"/>
</dbReference>
<reference evidence="2 3" key="1">
    <citation type="submission" date="2018-12" db="EMBL/GenBank/DDBJ databases">
        <title>Complete genome sequencing of Tabrizicola sp. K13M18.</title>
        <authorList>
            <person name="Bae J.-W."/>
        </authorList>
    </citation>
    <scope>NUCLEOTIDE SEQUENCE [LARGE SCALE GENOMIC DNA]</scope>
    <source>
        <strain evidence="2 3">K13M18</strain>
    </source>
</reference>
<dbReference type="AlphaFoldDB" id="A0A3S8UAQ8"/>
<sequence length="298" mass="32346">MSSDALYLHLQSGATTVCRAWTVRRTDGTLLGFTDHDRDLVVDGITCRADTGLTARALQQTTGLSVDNTEAVGALSDGSIREADLLAGRFDAADVRSYLVNWAMPGVWIEQFRGTFGEIVRAGGAFRAELRGLTEALNRPQGFAYQPGCSAVLGDSRCKFQTDTTGYFAENAVEVVDDCRVFDFASFGGFEDRWFEHGRFEVMTGEAAGLVGVVKNDRLTADGRQIELWQSIGAVVLPGDRFRVFAGCSKSAATCRNKFANTLNFRGFPHIPGEDWLASYPVSDRPNTGRARNSAAGS</sequence>
<dbReference type="EMBL" id="CP034328">
    <property type="protein sequence ID" value="AZL60822.1"/>
    <property type="molecule type" value="Genomic_DNA"/>
</dbReference>
<keyword evidence="3" id="KW-1185">Reference proteome</keyword>
<proteinExistence type="predicted"/>
<dbReference type="InterPro" id="IPR018964">
    <property type="entry name" value="Phage_phiJL001_Gp84_C"/>
</dbReference>
<dbReference type="Pfam" id="PF09931">
    <property type="entry name" value="Phage_phiJL001_Gp84_N"/>
    <property type="match status" value="1"/>
</dbReference>
<organism evidence="2 3">
    <name type="scientific">Tabrizicola piscis</name>
    <dbReference type="NCBI Taxonomy" id="2494374"/>
    <lineage>
        <taxon>Bacteria</taxon>
        <taxon>Pseudomonadati</taxon>
        <taxon>Pseudomonadota</taxon>
        <taxon>Alphaproteobacteria</taxon>
        <taxon>Rhodobacterales</taxon>
        <taxon>Paracoccaceae</taxon>
        <taxon>Tabrizicola</taxon>
    </lineage>
</organism>
<protein>
    <submittedName>
        <fullName evidence="2">DUF2163 domain-containing protein</fullName>
    </submittedName>
</protein>
<dbReference type="NCBIfam" id="TIGR02218">
    <property type="entry name" value="phg_TIGR02218"/>
    <property type="match status" value="1"/>
</dbReference>
<dbReference type="InterPro" id="IPR011928">
    <property type="entry name" value="Phage_phiJL001_Gp84"/>
</dbReference>